<organism evidence="1 2">
    <name type="scientific">Erwinia phage vB_EamM_Asesino</name>
    <dbReference type="NCBI Taxonomy" id="1883370"/>
    <lineage>
        <taxon>Viruses</taxon>
        <taxon>Duplodnaviria</taxon>
        <taxon>Heunggongvirae</taxon>
        <taxon>Uroviricota</taxon>
        <taxon>Caudoviricetes</taxon>
        <taxon>Chimalliviridae</taxon>
        <taxon>Erskinevirus</taxon>
        <taxon>Erskinevirus asesino</taxon>
    </lineage>
</organism>
<dbReference type="KEGG" id="vg:29057009"/>
<dbReference type="Proteomes" id="UP000202181">
    <property type="component" value="Segment"/>
</dbReference>
<sequence>MNRIEYLVAACQAEAWRRLVWRIAVFNVAIFNEDGEAPEQWDLTYIDGLPHFWDIPVEGEDAKWVPIEGCKKDDELFIPEETFELRPDMYPGLDGPIETTVGRYVFNWIVIYYAFGTRLPYMAISKNPLEYQKEMYRRCLDHEDDEPENDGAIRPSMIGRFVGGLHELAPMTRGIAATGTLRSLTTHPDAYKVRDALLIKHKDELDNPAVIVQIEKALDELDKEWLSGDQSIEFYNSPKSRMRRRKLMLMYGIQTAFKEGNDFTLIPTSLMEVDEGGMKNLVEKFNDTREGSFSRGAETAKGGEQVRIIQMIFQNHRIVAGDCGTKLTHPVVINMGNVSRYVGMNAVINGKLTPLTEAYLKEQMGKVVRLRRPILCQLGHVDCCSACSSAHKAEEPRAIAADISSAFSNVMTNAMGAMHGRETVVQEFTPLIHIT</sequence>
<proteinExistence type="predicted"/>
<dbReference type="GeneID" id="29057009"/>
<protein>
    <submittedName>
        <fullName evidence="1">RNA polymerase beta subunit</fullName>
    </submittedName>
</protein>
<dbReference type="OrthoDB" id="3171at10239"/>
<accession>A0A1B2I9Z6</accession>
<keyword evidence="2" id="KW-1185">Reference proteome</keyword>
<gene>
    <name evidence="1" type="ORF">ASESINO_59</name>
</gene>
<dbReference type="RefSeq" id="YP_009290677.1">
    <property type="nucleotide sequence ID" value="NC_031107.2"/>
</dbReference>
<dbReference type="EMBL" id="KX397364">
    <property type="protein sequence ID" value="ANZ48072.1"/>
    <property type="molecule type" value="Genomic_DNA"/>
</dbReference>
<name>A0A1B2I9Z6_9CAUD</name>
<reference evidence="1" key="1">
    <citation type="submission" date="2016-06" db="EMBL/GenBank/DDBJ databases">
        <authorList>
            <person name="Berg J.A."/>
            <person name="Hyde J.R."/>
            <person name="Breakwell D.P."/>
            <person name="Hope S."/>
            <person name="Grose J.H."/>
        </authorList>
    </citation>
    <scope>NUCLEOTIDE SEQUENCE [LARGE SCALE GENOMIC DNA]</scope>
</reference>
<evidence type="ECO:0000313" key="1">
    <source>
        <dbReference type="EMBL" id="ANZ48072.1"/>
    </source>
</evidence>
<evidence type="ECO:0000313" key="2">
    <source>
        <dbReference type="Proteomes" id="UP000202181"/>
    </source>
</evidence>